<dbReference type="Pfam" id="PF09998">
    <property type="entry name" value="DUF2239"/>
    <property type="match status" value="1"/>
</dbReference>
<evidence type="ECO:0000313" key="1">
    <source>
        <dbReference type="EMBL" id="GEJ59493.1"/>
    </source>
</evidence>
<proteinExistence type="predicted"/>
<protein>
    <recommendedName>
        <fullName evidence="3">DUF2239 domain-containing protein</fullName>
    </recommendedName>
</protein>
<name>A0A7I9VSR5_9BACT</name>
<reference evidence="2" key="1">
    <citation type="journal article" date="2020" name="Appl. Environ. Microbiol.">
        <title>Diazotrophic Anaeromyxobacter Isolates from Soils.</title>
        <authorList>
            <person name="Masuda Y."/>
            <person name="Yamanaka H."/>
            <person name="Xu Z.X."/>
            <person name="Shiratori Y."/>
            <person name="Aono T."/>
            <person name="Amachi S."/>
            <person name="Senoo K."/>
            <person name="Itoh H."/>
        </authorList>
    </citation>
    <scope>NUCLEOTIDE SEQUENCE [LARGE SCALE GENOMIC DNA]</scope>
    <source>
        <strain evidence="2">R267</strain>
    </source>
</reference>
<organism evidence="1 2">
    <name type="scientific">Anaeromyxobacter diazotrophicus</name>
    <dbReference type="NCBI Taxonomy" id="2590199"/>
    <lineage>
        <taxon>Bacteria</taxon>
        <taxon>Pseudomonadati</taxon>
        <taxon>Myxococcota</taxon>
        <taxon>Myxococcia</taxon>
        <taxon>Myxococcales</taxon>
        <taxon>Cystobacterineae</taxon>
        <taxon>Anaeromyxobacteraceae</taxon>
        <taxon>Anaeromyxobacter</taxon>
    </lineage>
</organism>
<gene>
    <name evidence="1" type="ORF">AMYX_42340</name>
</gene>
<dbReference type="EMBL" id="BJTG01000015">
    <property type="protein sequence ID" value="GEJ59493.1"/>
    <property type="molecule type" value="Genomic_DNA"/>
</dbReference>
<sequence>MRLTPRVNRLPSRLASQRHRRGRFYPDTMDNRVVSGYNAAMDEPRSYTAFADDRLIASGPLEEMLAGTKAWVDRKERARLLIFDDATGREVDFDLRGSLERVLARAAPPAAEPGRPGRPRLGVVGREVSLLPRHWEWLEEQPNGISAALRRLVDEARKREPGKQRARSLREAASRFMTAMAGDRDGYEEASRALFAGDIPRFERLVRAWPADVRKYLLRWVREAAKVEGADGGAEG</sequence>
<dbReference type="InterPro" id="IPR018715">
    <property type="entry name" value="DUF2239"/>
</dbReference>
<evidence type="ECO:0000313" key="2">
    <source>
        <dbReference type="Proteomes" id="UP000503640"/>
    </source>
</evidence>
<dbReference type="AlphaFoldDB" id="A0A7I9VSR5"/>
<accession>A0A7I9VSR5</accession>
<evidence type="ECO:0008006" key="3">
    <source>
        <dbReference type="Google" id="ProtNLM"/>
    </source>
</evidence>
<dbReference type="Proteomes" id="UP000503640">
    <property type="component" value="Unassembled WGS sequence"/>
</dbReference>
<keyword evidence="2" id="KW-1185">Reference proteome</keyword>
<comment type="caution">
    <text evidence="1">The sequence shown here is derived from an EMBL/GenBank/DDBJ whole genome shotgun (WGS) entry which is preliminary data.</text>
</comment>